<evidence type="ECO:0000313" key="4">
    <source>
        <dbReference type="Proteomes" id="UP000006860"/>
    </source>
</evidence>
<feature type="domain" description="3-keto-alpha-glucoside-1,2-lyase/3-keto-2-hydroxy-glucal hydratase" evidence="2">
    <location>
        <begin position="50"/>
        <end position="229"/>
    </location>
</feature>
<gene>
    <name evidence="3" type="ordered locus">Plabr_3166</name>
</gene>
<protein>
    <recommendedName>
        <fullName evidence="2">3-keto-alpha-glucoside-1,2-lyase/3-keto-2-hydroxy-glucal hydratase domain-containing protein</fullName>
    </recommendedName>
</protein>
<evidence type="ECO:0000259" key="2">
    <source>
        <dbReference type="Pfam" id="PF06439"/>
    </source>
</evidence>
<dbReference type="EMBL" id="CP002546">
    <property type="protein sequence ID" value="ADY60763.1"/>
    <property type="molecule type" value="Genomic_DNA"/>
</dbReference>
<reference evidence="4" key="1">
    <citation type="submission" date="2011-02" db="EMBL/GenBank/DDBJ databases">
        <title>The complete genome of Planctomyces brasiliensis DSM 5305.</title>
        <authorList>
            <person name="Lucas S."/>
            <person name="Copeland A."/>
            <person name="Lapidus A."/>
            <person name="Bruce D."/>
            <person name="Goodwin L."/>
            <person name="Pitluck S."/>
            <person name="Kyrpides N."/>
            <person name="Mavromatis K."/>
            <person name="Pagani I."/>
            <person name="Ivanova N."/>
            <person name="Ovchinnikova G."/>
            <person name="Lu M."/>
            <person name="Detter J.C."/>
            <person name="Han C."/>
            <person name="Land M."/>
            <person name="Hauser L."/>
            <person name="Markowitz V."/>
            <person name="Cheng J.-F."/>
            <person name="Hugenholtz P."/>
            <person name="Woyke T."/>
            <person name="Wu D."/>
            <person name="Tindall B."/>
            <person name="Pomrenke H.G."/>
            <person name="Brambilla E."/>
            <person name="Klenk H.-P."/>
            <person name="Eisen J.A."/>
        </authorList>
    </citation>
    <scope>NUCLEOTIDE SEQUENCE [LARGE SCALE GENOMIC DNA]</scope>
    <source>
        <strain evidence="4">ATCC 49424 / DSM 5305 / JCM 21570 / NBRC 103401 / IFAM 1448</strain>
    </source>
</reference>
<dbReference type="Pfam" id="PF06439">
    <property type="entry name" value="3keto-disac_hyd"/>
    <property type="match status" value="1"/>
</dbReference>
<accession>F0SIT9</accession>
<dbReference type="STRING" id="756272.Plabr_3166"/>
<name>F0SIT9_RUBBR</name>
<dbReference type="OrthoDB" id="257006at2"/>
<feature type="chain" id="PRO_5003256324" description="3-keto-alpha-glucoside-1,2-lyase/3-keto-2-hydroxy-glucal hydratase domain-containing protein" evidence="1">
    <location>
        <begin position="24"/>
        <end position="229"/>
    </location>
</feature>
<dbReference type="InterPro" id="IPR013320">
    <property type="entry name" value="ConA-like_dom_sf"/>
</dbReference>
<dbReference type="AlphaFoldDB" id="F0SIT9"/>
<evidence type="ECO:0000256" key="1">
    <source>
        <dbReference type="SAM" id="SignalP"/>
    </source>
</evidence>
<sequence length="229" mass="26270">MIRPLRLLFCLAPLLFCVLAAHAQSPELRFEDDFEGRDKLGPEYRTLLGDETSWTIRDGVLYSRQTRDDHGAVLKKAMNFDDLDFRFDFRFNGGQRFNVVIDDKNEKTVHAGHICRVSLSPKRIVVGDDKLGVMNLEVRKLRQTKDLPAEKQQELNEILKRTQAVTDVNLKKGTWYSLRVTIQNDVMTVYLDDKLIASLTSPGIDHPTKTQLGFTVMGETIDFDNLRIE</sequence>
<keyword evidence="1" id="KW-0732">Signal</keyword>
<dbReference type="Gene3D" id="2.60.120.560">
    <property type="entry name" value="Exo-inulinase, domain 1"/>
    <property type="match status" value="1"/>
</dbReference>
<dbReference type="SUPFAM" id="SSF49899">
    <property type="entry name" value="Concanavalin A-like lectins/glucanases"/>
    <property type="match status" value="1"/>
</dbReference>
<dbReference type="KEGG" id="pbs:Plabr_3166"/>
<dbReference type="InterPro" id="IPR010496">
    <property type="entry name" value="AL/BT2_dom"/>
</dbReference>
<dbReference type="eggNOG" id="ENOG50342JT">
    <property type="taxonomic scope" value="Bacteria"/>
</dbReference>
<keyword evidence="4" id="KW-1185">Reference proteome</keyword>
<feature type="signal peptide" evidence="1">
    <location>
        <begin position="1"/>
        <end position="23"/>
    </location>
</feature>
<dbReference type="GO" id="GO:0016787">
    <property type="term" value="F:hydrolase activity"/>
    <property type="evidence" value="ECO:0007669"/>
    <property type="project" value="InterPro"/>
</dbReference>
<dbReference type="Proteomes" id="UP000006860">
    <property type="component" value="Chromosome"/>
</dbReference>
<dbReference type="HOGENOM" id="CLU_1209075_0_0_0"/>
<dbReference type="RefSeq" id="WP_013629484.1">
    <property type="nucleotide sequence ID" value="NC_015174.1"/>
</dbReference>
<organism evidence="3 4">
    <name type="scientific">Rubinisphaera brasiliensis (strain ATCC 49424 / DSM 5305 / JCM 21570 / IAM 15109 / NBRC 103401 / IFAM 1448)</name>
    <name type="common">Planctomyces brasiliensis</name>
    <dbReference type="NCBI Taxonomy" id="756272"/>
    <lineage>
        <taxon>Bacteria</taxon>
        <taxon>Pseudomonadati</taxon>
        <taxon>Planctomycetota</taxon>
        <taxon>Planctomycetia</taxon>
        <taxon>Planctomycetales</taxon>
        <taxon>Planctomycetaceae</taxon>
        <taxon>Rubinisphaera</taxon>
    </lineage>
</organism>
<evidence type="ECO:0000313" key="3">
    <source>
        <dbReference type="EMBL" id="ADY60763.1"/>
    </source>
</evidence>
<proteinExistence type="predicted"/>